<dbReference type="GO" id="GO:0003677">
    <property type="term" value="F:DNA binding"/>
    <property type="evidence" value="ECO:0007669"/>
    <property type="project" value="InterPro"/>
</dbReference>
<reference evidence="1 2" key="1">
    <citation type="journal article" date="2010" name="PLoS ONE">
        <title>The glycobiome of the rumen bacterium Butyrivibrio proteoclasticus B316(T) highlights adaptation to a polysaccharide-rich environment.</title>
        <authorList>
            <person name="Kelly W.J."/>
            <person name="Leahy S.C."/>
            <person name="Altermann E."/>
            <person name="Yeoman C.J."/>
            <person name="Dunne J.C."/>
            <person name="Kong Z."/>
            <person name="Pacheco D.M."/>
            <person name="Li D."/>
            <person name="Noel S.J."/>
            <person name="Moon C.D."/>
            <person name="Cookson A.L."/>
            <person name="Attwood G.T."/>
        </authorList>
    </citation>
    <scope>NUCLEOTIDE SEQUENCE [LARGE SCALE GENOMIC DNA]</scope>
    <source>
        <strain evidence="2">ATCC 51982 / DSM 14932 / B316</strain>
    </source>
</reference>
<dbReference type="RefSeq" id="WP_013280454.1">
    <property type="nucleotide sequence ID" value="NC_014387.1"/>
</dbReference>
<evidence type="ECO:0008006" key="3">
    <source>
        <dbReference type="Google" id="ProtNLM"/>
    </source>
</evidence>
<dbReference type="SUPFAM" id="SSF54171">
    <property type="entry name" value="DNA-binding domain"/>
    <property type="match status" value="1"/>
</dbReference>
<dbReference type="HOGENOM" id="CLU_068397_0_0_9"/>
<evidence type="ECO:0000313" key="1">
    <source>
        <dbReference type="EMBL" id="ADL33798.1"/>
    </source>
</evidence>
<evidence type="ECO:0000313" key="2">
    <source>
        <dbReference type="Proteomes" id="UP000001299"/>
    </source>
</evidence>
<dbReference type="EMBL" id="CP001810">
    <property type="protein sequence ID" value="ADL33798.1"/>
    <property type="molecule type" value="Genomic_DNA"/>
</dbReference>
<accession>E0S1X3</accession>
<dbReference type="Proteomes" id="UP000001299">
    <property type="component" value="Chromosome 1"/>
</dbReference>
<dbReference type="STRING" id="515622.bpr_I1057"/>
<dbReference type="KEGG" id="bpb:bpr_I1057"/>
<protein>
    <recommendedName>
        <fullName evidence="3">AP2/ERF domain-containing protein</fullName>
    </recommendedName>
</protein>
<dbReference type="Gene3D" id="3.30.730.10">
    <property type="entry name" value="AP2/ERF domain"/>
    <property type="match status" value="1"/>
</dbReference>
<dbReference type="InterPro" id="IPR016177">
    <property type="entry name" value="DNA-bd_dom_sf"/>
</dbReference>
<dbReference type="InterPro" id="IPR036955">
    <property type="entry name" value="AP2/ERF_dom_sf"/>
</dbReference>
<keyword evidence="2" id="KW-1185">Reference proteome</keyword>
<dbReference type="GO" id="GO:0003700">
    <property type="term" value="F:DNA-binding transcription factor activity"/>
    <property type="evidence" value="ECO:0007669"/>
    <property type="project" value="InterPro"/>
</dbReference>
<organism evidence="1 2">
    <name type="scientific">Butyrivibrio proteoclasticus (strain ATCC 51982 / DSM 14932 / B316)</name>
    <name type="common">Clostridium proteoclasticum</name>
    <dbReference type="NCBI Taxonomy" id="515622"/>
    <lineage>
        <taxon>Bacteria</taxon>
        <taxon>Bacillati</taxon>
        <taxon>Bacillota</taxon>
        <taxon>Clostridia</taxon>
        <taxon>Lachnospirales</taxon>
        <taxon>Lachnospiraceae</taxon>
        <taxon>Butyrivibrio</taxon>
    </lineage>
</organism>
<gene>
    <name evidence="1" type="ordered locus">bpr_I1057</name>
</gene>
<dbReference type="eggNOG" id="ENOG502ZBRW">
    <property type="taxonomic scope" value="Bacteria"/>
</dbReference>
<sequence length="266" mass="30957">MKSRKSTGVYCTTLKDGTPSYRASITYGGKHISLGSFESEKKAAKVFREASRILKDCSISLSSYKETMLIPFDKYVCLINYRDKGMYIPNPIYLEKSYFTYHLEPDYALKFDIEDLFYYSSHKIMKRGSHLFVADYGSQLSVLQRYGIQSYAVEGRDYQFVNDDPTDFRYENIIILNRYRGVRQFAEKGFIRYKAVIHVRSNYVIGKYNSEAEAAIAYNKAADILTRNGIKKNFQPNFVEDLSPSQYADIYMKLKISPRIERVKPR</sequence>
<dbReference type="AlphaFoldDB" id="E0S1X3"/>
<name>E0S1X3_BUTPB</name>
<proteinExistence type="predicted"/>